<feature type="domain" description="SAP" evidence="2">
    <location>
        <begin position="175"/>
        <end position="209"/>
    </location>
</feature>
<feature type="region of interest" description="Disordered" evidence="1">
    <location>
        <begin position="617"/>
        <end position="642"/>
    </location>
</feature>
<dbReference type="Proteomes" id="UP001627284">
    <property type="component" value="Unassembled WGS sequence"/>
</dbReference>
<dbReference type="EMBL" id="JBJKTR010000005">
    <property type="protein sequence ID" value="KAL3369117.1"/>
    <property type="molecule type" value="Genomic_DNA"/>
</dbReference>
<reference evidence="3 4" key="1">
    <citation type="submission" date="2024-05" db="EMBL/GenBank/DDBJ databases">
        <title>De novo assembly of an allotetraploid wild potato.</title>
        <authorList>
            <person name="Hosaka A.J."/>
        </authorList>
    </citation>
    <scope>NUCLEOTIDE SEQUENCE [LARGE SCALE GENOMIC DNA]</scope>
    <source>
        <tissue evidence="3">Young leaves</tissue>
    </source>
</reference>
<name>A0ABD2UMG3_9SOLN</name>
<gene>
    <name evidence="3" type="ORF">AABB24_009764</name>
</gene>
<dbReference type="InterPro" id="IPR003034">
    <property type="entry name" value="SAP_dom"/>
</dbReference>
<evidence type="ECO:0000313" key="4">
    <source>
        <dbReference type="Proteomes" id="UP001627284"/>
    </source>
</evidence>
<evidence type="ECO:0000256" key="1">
    <source>
        <dbReference type="SAM" id="MobiDB-lite"/>
    </source>
</evidence>
<dbReference type="AlphaFoldDB" id="A0ABD2UMG3"/>
<comment type="caution">
    <text evidence="3">The sequence shown here is derived from an EMBL/GenBank/DDBJ whole genome shotgun (WGS) entry which is preliminary data.</text>
</comment>
<feature type="domain" description="SAP" evidence="2">
    <location>
        <begin position="121"/>
        <end position="155"/>
    </location>
</feature>
<sequence length="697" mass="77457">MKTKDNGNVICSLPGLPKKKLQDLCKKHGLSPYKTKPNLVSSLVPYIKGADELLFKEMKTKDNGNSINRLPKKGLQDLCRKHGLSPYKTKPNLVSSLVPYIKGADELLFKEMKTKDNGNSINRLPKKELQDLCRKHGLSPYKTKPNLVNSLITYVKGAESFSFKEMKTKDNGNSIYSLRKKKLQELCKKYGLSPHKTKPNLVNSLVNYFKIADTETSKGKEYNILNSSGVKSATGEILFSRFIAQSDEKGFNQGLDSPQTSFSKNAFTSDVKLMHVPSFEFSVSSEDGINLYVDLNSCPTDTFKRLEKKVCVCHNLQNHKFQSFCQEIQYLGNNRPMTSSFLWKTDSDNRFNSSHAQTVSSASLCGTVDVVCHTENTNDASLGFSATTKSCDGSVETLTHSEGKKGSPSSFRTICGVQKMNITDVNTFMGEEEITCVGLNTFQASKKSVAINRTVNVEAYNPENTTEVLDARLCKSFHASLEKVAISSPADVPELKHNKNENQNTRLDVSCLNSERQRSCVPEKLIVLSHISSETDFTEIEATDIGSHHQHSSYSSSGKDCLRYLIDAAESLRSLPHSSEDTCGIFLDDTPSSAAGGARADHADRTETSKELLKKQTEQLSHGGKKRKRHDGESDNVHHCNDGRILRSATRLQNLPRRSIRLVSKEIHSQSHFNMPLLTIKRTGGGTRCRRQAACNS</sequence>
<keyword evidence="4" id="KW-1185">Reference proteome</keyword>
<organism evidence="3 4">
    <name type="scientific">Solanum stoloniferum</name>
    <dbReference type="NCBI Taxonomy" id="62892"/>
    <lineage>
        <taxon>Eukaryota</taxon>
        <taxon>Viridiplantae</taxon>
        <taxon>Streptophyta</taxon>
        <taxon>Embryophyta</taxon>
        <taxon>Tracheophyta</taxon>
        <taxon>Spermatophyta</taxon>
        <taxon>Magnoliopsida</taxon>
        <taxon>eudicotyledons</taxon>
        <taxon>Gunneridae</taxon>
        <taxon>Pentapetalae</taxon>
        <taxon>asterids</taxon>
        <taxon>lamiids</taxon>
        <taxon>Solanales</taxon>
        <taxon>Solanaceae</taxon>
        <taxon>Solanoideae</taxon>
        <taxon>Solaneae</taxon>
        <taxon>Solanum</taxon>
    </lineage>
</organism>
<accession>A0ABD2UMG3</accession>
<evidence type="ECO:0000313" key="3">
    <source>
        <dbReference type="EMBL" id="KAL3369117.1"/>
    </source>
</evidence>
<protein>
    <recommendedName>
        <fullName evidence="2">SAP domain-containing protein</fullName>
    </recommendedName>
</protein>
<dbReference type="SMART" id="SM00513">
    <property type="entry name" value="SAP"/>
    <property type="match status" value="4"/>
</dbReference>
<dbReference type="PANTHER" id="PTHR36376:SF1">
    <property type="entry name" value="OS09G0514700 PROTEIN"/>
    <property type="match status" value="1"/>
</dbReference>
<proteinExistence type="predicted"/>
<feature type="compositionally biased region" description="Basic and acidic residues" evidence="1">
    <location>
        <begin position="630"/>
        <end position="642"/>
    </location>
</feature>
<evidence type="ECO:0000259" key="2">
    <source>
        <dbReference type="SMART" id="SM00513"/>
    </source>
</evidence>
<feature type="domain" description="SAP" evidence="2">
    <location>
        <begin position="13"/>
        <end position="47"/>
    </location>
</feature>
<feature type="domain" description="SAP" evidence="2">
    <location>
        <begin position="67"/>
        <end position="101"/>
    </location>
</feature>
<dbReference type="PANTHER" id="PTHR36376">
    <property type="entry name" value="OS09G0514700 PROTEIN"/>
    <property type="match status" value="1"/>
</dbReference>